<name>A0A9R1UPV9_LACSA</name>
<evidence type="ECO:0000313" key="3">
    <source>
        <dbReference type="EMBL" id="KAJ0190770.1"/>
    </source>
</evidence>
<sequence>MLTEAIRAYIQRNFDERILMASGLAIVLTPYTEIVRHKRMQKSIPPEIPSSLMYDIYRVFYFKKTFVVDLNRHTCSCRKWHIPGITCSHVIAT</sequence>
<keyword evidence="1" id="KW-0479">Metal-binding</keyword>
<protein>
    <recommendedName>
        <fullName evidence="2">SWIM-type domain-containing protein</fullName>
    </recommendedName>
</protein>
<evidence type="ECO:0000313" key="4">
    <source>
        <dbReference type="Proteomes" id="UP000235145"/>
    </source>
</evidence>
<keyword evidence="1" id="KW-0862">Zinc</keyword>
<dbReference type="InterPro" id="IPR007527">
    <property type="entry name" value="Znf_SWIM"/>
</dbReference>
<gene>
    <name evidence="3" type="ORF">LSAT_V11C800402960</name>
</gene>
<dbReference type="EMBL" id="NBSK02000008">
    <property type="protein sequence ID" value="KAJ0190770.1"/>
    <property type="molecule type" value="Genomic_DNA"/>
</dbReference>
<proteinExistence type="predicted"/>
<keyword evidence="4" id="KW-1185">Reference proteome</keyword>
<reference evidence="3 4" key="1">
    <citation type="journal article" date="2017" name="Nat. Commun.">
        <title>Genome assembly with in vitro proximity ligation data and whole-genome triplication in lettuce.</title>
        <authorList>
            <person name="Reyes-Chin-Wo S."/>
            <person name="Wang Z."/>
            <person name="Yang X."/>
            <person name="Kozik A."/>
            <person name="Arikit S."/>
            <person name="Song C."/>
            <person name="Xia L."/>
            <person name="Froenicke L."/>
            <person name="Lavelle D.O."/>
            <person name="Truco M.J."/>
            <person name="Xia R."/>
            <person name="Zhu S."/>
            <person name="Xu C."/>
            <person name="Xu H."/>
            <person name="Xu X."/>
            <person name="Cox K."/>
            <person name="Korf I."/>
            <person name="Meyers B.C."/>
            <person name="Michelmore R.W."/>
        </authorList>
    </citation>
    <scope>NUCLEOTIDE SEQUENCE [LARGE SCALE GENOMIC DNA]</scope>
    <source>
        <strain evidence="4">cv. Salinas</strain>
        <tissue evidence="3">Seedlings</tissue>
    </source>
</reference>
<organism evidence="3 4">
    <name type="scientific">Lactuca sativa</name>
    <name type="common">Garden lettuce</name>
    <dbReference type="NCBI Taxonomy" id="4236"/>
    <lineage>
        <taxon>Eukaryota</taxon>
        <taxon>Viridiplantae</taxon>
        <taxon>Streptophyta</taxon>
        <taxon>Embryophyta</taxon>
        <taxon>Tracheophyta</taxon>
        <taxon>Spermatophyta</taxon>
        <taxon>Magnoliopsida</taxon>
        <taxon>eudicotyledons</taxon>
        <taxon>Gunneridae</taxon>
        <taxon>Pentapetalae</taxon>
        <taxon>asterids</taxon>
        <taxon>campanulids</taxon>
        <taxon>Asterales</taxon>
        <taxon>Asteraceae</taxon>
        <taxon>Cichorioideae</taxon>
        <taxon>Cichorieae</taxon>
        <taxon>Lactucinae</taxon>
        <taxon>Lactuca</taxon>
    </lineage>
</organism>
<feature type="domain" description="SWIM-type" evidence="2">
    <location>
        <begin position="66"/>
        <end position="93"/>
    </location>
</feature>
<dbReference type="PROSITE" id="PS50966">
    <property type="entry name" value="ZF_SWIM"/>
    <property type="match status" value="1"/>
</dbReference>
<dbReference type="Pfam" id="PF04434">
    <property type="entry name" value="SWIM"/>
    <property type="match status" value="1"/>
</dbReference>
<dbReference type="GO" id="GO:0008270">
    <property type="term" value="F:zinc ion binding"/>
    <property type="evidence" value="ECO:0007669"/>
    <property type="project" value="UniProtKB-KW"/>
</dbReference>
<comment type="caution">
    <text evidence="3">The sequence shown here is derived from an EMBL/GenBank/DDBJ whole genome shotgun (WGS) entry which is preliminary data.</text>
</comment>
<dbReference type="Proteomes" id="UP000235145">
    <property type="component" value="Unassembled WGS sequence"/>
</dbReference>
<evidence type="ECO:0000259" key="2">
    <source>
        <dbReference type="PROSITE" id="PS50966"/>
    </source>
</evidence>
<keyword evidence="1" id="KW-0863">Zinc-finger</keyword>
<evidence type="ECO:0000256" key="1">
    <source>
        <dbReference type="PROSITE-ProRule" id="PRU00325"/>
    </source>
</evidence>
<dbReference type="AlphaFoldDB" id="A0A9R1UPV9"/>
<accession>A0A9R1UPV9</accession>